<dbReference type="AlphaFoldDB" id="A0A0T9UQK4"/>
<name>A0A0T9UQK4_YERAE</name>
<evidence type="ECO:0008006" key="3">
    <source>
        <dbReference type="Google" id="ProtNLM"/>
    </source>
</evidence>
<gene>
    <name evidence="1" type="ORF">ERS008460_03345</name>
</gene>
<dbReference type="Proteomes" id="UP000040088">
    <property type="component" value="Unassembled WGS sequence"/>
</dbReference>
<evidence type="ECO:0000313" key="2">
    <source>
        <dbReference type="Proteomes" id="UP000040088"/>
    </source>
</evidence>
<evidence type="ECO:0000313" key="1">
    <source>
        <dbReference type="EMBL" id="CNL61651.1"/>
    </source>
</evidence>
<dbReference type="InterPro" id="IPR035945">
    <property type="entry name" value="YhaI-like_sf"/>
</dbReference>
<dbReference type="RefSeq" id="WP_057625853.1">
    <property type="nucleotide sequence ID" value="NZ_CQEM01000017.1"/>
</dbReference>
<dbReference type="Gene3D" id="1.10.3750.10">
    <property type="entry name" value="YhaI-like"/>
    <property type="match status" value="1"/>
</dbReference>
<protein>
    <recommendedName>
        <fullName evidence="3">DUF1878 family protein</fullName>
    </recommendedName>
</protein>
<accession>A0A0T9UQK4</accession>
<dbReference type="SUPFAM" id="SSF109915">
    <property type="entry name" value="Hypothetical protein YhaI"/>
    <property type="match status" value="1"/>
</dbReference>
<organism evidence="1 2">
    <name type="scientific">Yersinia aleksiciae</name>
    <dbReference type="NCBI Taxonomy" id="263819"/>
    <lineage>
        <taxon>Bacteria</taxon>
        <taxon>Pseudomonadati</taxon>
        <taxon>Pseudomonadota</taxon>
        <taxon>Gammaproteobacteria</taxon>
        <taxon>Enterobacterales</taxon>
        <taxon>Yersiniaceae</taxon>
        <taxon>Yersinia</taxon>
    </lineage>
</organism>
<dbReference type="EMBL" id="CQEM01000017">
    <property type="protein sequence ID" value="CNL61651.1"/>
    <property type="molecule type" value="Genomic_DNA"/>
</dbReference>
<proteinExistence type="predicted"/>
<sequence length="126" mass="15091">MNIDEISRDLEKLKYQIRILGESINYQTHPVEALIFSMNWGESDLDRAHDIFEKYDKKLEASESVNWHEFEHELRDEFSIGYQTVKQIILAFYNNHQWTNVCYGYAKSFEPTTPVEFHKITRDNIK</sequence>
<reference evidence="2" key="1">
    <citation type="submission" date="2015-03" db="EMBL/GenBank/DDBJ databases">
        <authorList>
            <consortium name="Pathogen Informatics"/>
        </authorList>
    </citation>
    <scope>NUCLEOTIDE SEQUENCE [LARGE SCALE GENOMIC DNA]</scope>
    <source>
        <strain evidence="2">IP27925</strain>
    </source>
</reference>